<dbReference type="Proteomes" id="UP000177629">
    <property type="component" value="Unassembled WGS sequence"/>
</dbReference>
<evidence type="ECO:0000313" key="2">
    <source>
        <dbReference type="Proteomes" id="UP000177629"/>
    </source>
</evidence>
<accession>A0A1G2PJP4</accession>
<proteinExistence type="predicted"/>
<comment type="caution">
    <text evidence="1">The sequence shown here is derived from an EMBL/GenBank/DDBJ whole genome shotgun (WGS) entry which is preliminary data.</text>
</comment>
<gene>
    <name evidence="1" type="ORF">A2806_02245</name>
</gene>
<reference evidence="1 2" key="1">
    <citation type="journal article" date="2016" name="Nat. Commun.">
        <title>Thousands of microbial genomes shed light on interconnected biogeochemical processes in an aquifer system.</title>
        <authorList>
            <person name="Anantharaman K."/>
            <person name="Brown C.T."/>
            <person name="Hug L.A."/>
            <person name="Sharon I."/>
            <person name="Castelle C.J."/>
            <person name="Probst A.J."/>
            <person name="Thomas B.C."/>
            <person name="Singh A."/>
            <person name="Wilkins M.J."/>
            <person name="Karaoz U."/>
            <person name="Brodie E.L."/>
            <person name="Williams K.H."/>
            <person name="Hubbard S.S."/>
            <person name="Banfield J.F."/>
        </authorList>
    </citation>
    <scope>NUCLEOTIDE SEQUENCE [LARGE SCALE GENOMIC DNA]</scope>
</reference>
<evidence type="ECO:0000313" key="1">
    <source>
        <dbReference type="EMBL" id="OHA47842.1"/>
    </source>
</evidence>
<dbReference type="STRING" id="1802362.A2806_02245"/>
<dbReference type="EMBL" id="MHSS01000013">
    <property type="protein sequence ID" value="OHA47842.1"/>
    <property type="molecule type" value="Genomic_DNA"/>
</dbReference>
<name>A0A1G2PJP4_9BACT</name>
<dbReference type="AlphaFoldDB" id="A0A1G2PJP4"/>
<sequence>MDVREIPRMLFKEFACGIHEKPHPRLSQHAALVGAISGLEHGVIALEESVFGNITVSLYAFEEDVHEWHRRIFEIRAGTSDAGHWAYGSGNLMEENIWFSVKNEHPLGSATALMAKMLTRASELALSVAIEKTGFWECDRNPEGDYSKP</sequence>
<organism evidence="1 2">
    <name type="scientific">Candidatus Terrybacteria bacterium RIFCSPHIGHO2_01_FULL_48_17</name>
    <dbReference type="NCBI Taxonomy" id="1802362"/>
    <lineage>
        <taxon>Bacteria</taxon>
        <taxon>Candidatus Terryibacteriota</taxon>
    </lineage>
</organism>
<protein>
    <submittedName>
        <fullName evidence="1">Uncharacterized protein</fullName>
    </submittedName>
</protein>